<dbReference type="RefSeq" id="WP_044219905.1">
    <property type="nucleotide sequence ID" value="NZ_JBKAGJ010000041.1"/>
</dbReference>
<evidence type="ECO:0000256" key="1">
    <source>
        <dbReference type="SAM" id="Phobius"/>
    </source>
</evidence>
<protein>
    <submittedName>
        <fullName evidence="4">Uncharacterized protein</fullName>
    </submittedName>
</protein>
<dbReference type="SUPFAM" id="SSF55874">
    <property type="entry name" value="ATPase domain of HSP90 chaperone/DNA topoisomerase II/histidine kinase"/>
    <property type="match status" value="1"/>
</dbReference>
<dbReference type="STRING" id="1524460.IX84_11060"/>
<feature type="transmembrane region" description="Helical" evidence="1">
    <location>
        <begin position="20"/>
        <end position="42"/>
    </location>
</feature>
<organism evidence="4 5">
    <name type="scientific">Phaeodactylibacter xiamenensis</name>
    <dbReference type="NCBI Taxonomy" id="1524460"/>
    <lineage>
        <taxon>Bacteria</taxon>
        <taxon>Pseudomonadati</taxon>
        <taxon>Bacteroidota</taxon>
        <taxon>Saprospiria</taxon>
        <taxon>Saprospirales</taxon>
        <taxon>Haliscomenobacteraceae</taxon>
        <taxon>Phaeodactylibacter</taxon>
    </lineage>
</organism>
<keyword evidence="1" id="KW-0812">Transmembrane</keyword>
<dbReference type="Pfam" id="PF02518">
    <property type="entry name" value="HATPase_c"/>
    <property type="match status" value="1"/>
</dbReference>
<feature type="transmembrane region" description="Helical" evidence="1">
    <location>
        <begin position="93"/>
        <end position="112"/>
    </location>
</feature>
<keyword evidence="1" id="KW-0472">Membrane</keyword>
<reference evidence="4 5" key="1">
    <citation type="journal article" date="2014" name="Int. J. Syst. Evol. Microbiol.">
        <title>Phaeodactylibacter xiamenensis gen. nov., sp. nov., a member of the family Saprospiraceae isolated from the marine alga Phaeodactylum tricornutum.</title>
        <authorList>
            <person name="Chen Z.Jr."/>
            <person name="Lei X."/>
            <person name="Lai Q."/>
            <person name="Li Y."/>
            <person name="Zhang B."/>
            <person name="Zhang J."/>
            <person name="Zhang H."/>
            <person name="Yang L."/>
            <person name="Zheng W."/>
            <person name="Tian Y."/>
            <person name="Yu Z."/>
            <person name="Xu H.Jr."/>
            <person name="Zheng T."/>
        </authorList>
    </citation>
    <scope>NUCLEOTIDE SEQUENCE [LARGE SCALE GENOMIC DNA]</scope>
    <source>
        <strain evidence="4 5">KD52</strain>
    </source>
</reference>
<dbReference type="GO" id="GO:0016020">
    <property type="term" value="C:membrane"/>
    <property type="evidence" value="ECO:0007669"/>
    <property type="project" value="InterPro"/>
</dbReference>
<dbReference type="EMBL" id="JPOS01000022">
    <property type="protein sequence ID" value="KGE88085.1"/>
    <property type="molecule type" value="Genomic_DNA"/>
</dbReference>
<accession>A0A098S7L1</accession>
<evidence type="ECO:0000259" key="2">
    <source>
        <dbReference type="Pfam" id="PF02518"/>
    </source>
</evidence>
<feature type="transmembrane region" description="Helical" evidence="1">
    <location>
        <begin position="132"/>
        <end position="152"/>
    </location>
</feature>
<dbReference type="Pfam" id="PF06580">
    <property type="entry name" value="His_kinase"/>
    <property type="match status" value="1"/>
</dbReference>
<feature type="domain" description="Signal transduction histidine kinase internal region" evidence="3">
    <location>
        <begin position="173"/>
        <end position="251"/>
    </location>
</feature>
<dbReference type="InterPro" id="IPR010559">
    <property type="entry name" value="Sig_transdc_His_kin_internal"/>
</dbReference>
<name>A0A098S7L1_9BACT</name>
<evidence type="ECO:0000259" key="3">
    <source>
        <dbReference type="Pfam" id="PF06580"/>
    </source>
</evidence>
<comment type="caution">
    <text evidence="4">The sequence shown here is derived from an EMBL/GenBank/DDBJ whole genome shotgun (WGS) entry which is preliminary data.</text>
</comment>
<proteinExistence type="predicted"/>
<dbReference type="Gene3D" id="3.30.565.10">
    <property type="entry name" value="Histidine kinase-like ATPase, C-terminal domain"/>
    <property type="match status" value="1"/>
</dbReference>
<evidence type="ECO:0000313" key="5">
    <source>
        <dbReference type="Proteomes" id="UP000029736"/>
    </source>
</evidence>
<dbReference type="OrthoDB" id="9809908at2"/>
<dbReference type="InterPro" id="IPR050640">
    <property type="entry name" value="Bact_2-comp_sensor_kinase"/>
</dbReference>
<keyword evidence="5" id="KW-1185">Reference proteome</keyword>
<feature type="transmembrane region" description="Helical" evidence="1">
    <location>
        <begin position="62"/>
        <end position="81"/>
    </location>
</feature>
<dbReference type="GO" id="GO:0000155">
    <property type="term" value="F:phosphorelay sensor kinase activity"/>
    <property type="evidence" value="ECO:0007669"/>
    <property type="project" value="InterPro"/>
</dbReference>
<dbReference type="PANTHER" id="PTHR34220:SF7">
    <property type="entry name" value="SENSOR HISTIDINE KINASE YPDA"/>
    <property type="match status" value="1"/>
</dbReference>
<dbReference type="PANTHER" id="PTHR34220">
    <property type="entry name" value="SENSOR HISTIDINE KINASE YPDA"/>
    <property type="match status" value="1"/>
</dbReference>
<dbReference type="InterPro" id="IPR036890">
    <property type="entry name" value="HATPase_C_sf"/>
</dbReference>
<dbReference type="Proteomes" id="UP000029736">
    <property type="component" value="Unassembled WGS sequence"/>
</dbReference>
<sequence length="359" mass="41719">MNPRYTFWRRQMLGVSVYEYFVVLGLYLFFAFSYHLTLWLNGMDFRKEGESLFSLKEFMDNAGLQYLCMALLTLPIWWVVFRGLKHWELKYRLLLHLPGLPLFVLAGWKGYYWLAEQLGFGHLGGWGQVWDIYIPALFYFIQFGIFHGYEYYRNNQRNLQLKAALSEAALKSELAALKAQLNPHFLYNTFNAISASVPPEQEQTREMIAQLADLFRYQLKASKTEQVALGEELGFVEKYLALEKARFEDRLQVVVDVPEALRERKVPPMILQPLVENSIRHGISNLIEGGQVLIRIRLQGERLAFEVSDTGTGVQEKAHLFRNGGVGLKNTRLRLEKQYNSHLKISDNQPRGLKIEFVI</sequence>
<gene>
    <name evidence="4" type="ORF">IX84_11060</name>
</gene>
<feature type="domain" description="Histidine kinase/HSP90-like ATPase" evidence="2">
    <location>
        <begin position="270"/>
        <end position="358"/>
    </location>
</feature>
<keyword evidence="1" id="KW-1133">Transmembrane helix</keyword>
<dbReference type="InterPro" id="IPR003594">
    <property type="entry name" value="HATPase_dom"/>
</dbReference>
<dbReference type="AlphaFoldDB" id="A0A098S7L1"/>
<evidence type="ECO:0000313" key="4">
    <source>
        <dbReference type="EMBL" id="KGE88085.1"/>
    </source>
</evidence>